<name>A0A239AE00_9ACTN</name>
<dbReference type="EMBL" id="FZNR01000007">
    <property type="protein sequence ID" value="SNR93799.1"/>
    <property type="molecule type" value="Genomic_DNA"/>
</dbReference>
<dbReference type="GO" id="GO:0005829">
    <property type="term" value="C:cytosol"/>
    <property type="evidence" value="ECO:0007669"/>
    <property type="project" value="TreeGrafter"/>
</dbReference>
<proteinExistence type="predicted"/>
<dbReference type="InterPro" id="IPR005583">
    <property type="entry name" value="YaaA"/>
</dbReference>
<dbReference type="OrthoDB" id="3210767at2"/>
<protein>
    <submittedName>
        <fullName evidence="1">Uncharacterized protein</fullName>
    </submittedName>
</protein>
<accession>A0A239AE00</accession>
<evidence type="ECO:0000313" key="2">
    <source>
        <dbReference type="Proteomes" id="UP000198415"/>
    </source>
</evidence>
<dbReference type="AlphaFoldDB" id="A0A239AE00"/>
<dbReference type="RefSeq" id="WP_089294825.1">
    <property type="nucleotide sequence ID" value="NZ_BOMU01000043.1"/>
</dbReference>
<evidence type="ECO:0000313" key="1">
    <source>
        <dbReference type="EMBL" id="SNR93799.1"/>
    </source>
</evidence>
<sequence length="269" mass="28207">MLILLPPSEGKTPATSGDPVNLAELWLPELSAARKRVLTRLVSLCRRGSARSVADSLGVLGLSEGQRGEIARNAELPDAPAAPAAEVYTGVLYEALGAETLDEAARKWLFETAVVFSGLWGAVRLGDRIPAYRCSVGVTLPAPVGGLTAYWKKNLPKALDPAAADGPVLDLRSGAYAAMWTPPAAAASRAAALRVLHERVVDGVPKRSVVSHFNKATKGRLVRALAVEGAAPEGVDDLVTALRDLGFTVEEQPGPAGGVRRLDIVVAEL</sequence>
<gene>
    <name evidence="1" type="ORF">SAMN06264365_107272</name>
</gene>
<dbReference type="Proteomes" id="UP000198415">
    <property type="component" value="Unassembled WGS sequence"/>
</dbReference>
<keyword evidence="2" id="KW-1185">Reference proteome</keyword>
<dbReference type="NCBIfam" id="NF002545">
    <property type="entry name" value="PRK02101.2-3"/>
    <property type="match status" value="1"/>
</dbReference>
<reference evidence="1 2" key="1">
    <citation type="submission" date="2017-06" db="EMBL/GenBank/DDBJ databases">
        <authorList>
            <person name="Kim H.J."/>
            <person name="Triplett B.A."/>
        </authorList>
    </citation>
    <scope>NUCLEOTIDE SEQUENCE [LARGE SCALE GENOMIC DNA]</scope>
    <source>
        <strain evidence="1 2">DSM 43151</strain>
    </source>
</reference>
<organism evidence="1 2">
    <name type="scientific">Actinoplanes regularis</name>
    <dbReference type="NCBI Taxonomy" id="52697"/>
    <lineage>
        <taxon>Bacteria</taxon>
        <taxon>Bacillati</taxon>
        <taxon>Actinomycetota</taxon>
        <taxon>Actinomycetes</taxon>
        <taxon>Micromonosporales</taxon>
        <taxon>Micromonosporaceae</taxon>
        <taxon>Actinoplanes</taxon>
    </lineage>
</organism>
<dbReference type="PANTHER" id="PTHR30283">
    <property type="entry name" value="PEROXIDE STRESS RESPONSE PROTEIN YAAA"/>
    <property type="match status" value="1"/>
</dbReference>
<dbReference type="GO" id="GO:0033194">
    <property type="term" value="P:response to hydroperoxide"/>
    <property type="evidence" value="ECO:0007669"/>
    <property type="project" value="TreeGrafter"/>
</dbReference>
<dbReference type="PANTHER" id="PTHR30283:SF4">
    <property type="entry name" value="PEROXIDE STRESS RESISTANCE PROTEIN YAAA"/>
    <property type="match status" value="1"/>
</dbReference>
<dbReference type="Pfam" id="PF03883">
    <property type="entry name" value="H2O2_YaaD"/>
    <property type="match status" value="1"/>
</dbReference>